<dbReference type="HOGENOM" id="CLU_1368981_0_0_1"/>
<feature type="domain" description="Receptor L-domain" evidence="2">
    <location>
        <begin position="53"/>
        <end position="180"/>
    </location>
</feature>
<evidence type="ECO:0000259" key="2">
    <source>
        <dbReference type="Pfam" id="PF01030"/>
    </source>
</evidence>
<reference evidence="3" key="2">
    <citation type="submission" date="2025-08" db="UniProtKB">
        <authorList>
            <consortium name="Ensembl"/>
        </authorList>
    </citation>
    <scope>IDENTIFICATION</scope>
</reference>
<proteinExistence type="predicted"/>
<dbReference type="InterPro" id="IPR036941">
    <property type="entry name" value="Rcpt_L-dom_sf"/>
</dbReference>
<dbReference type="SUPFAM" id="SSF52058">
    <property type="entry name" value="L domain-like"/>
    <property type="match status" value="1"/>
</dbReference>
<dbReference type="STRING" id="7719.ENSCINP00000001856"/>
<name>F6YL52_CIOIN</name>
<evidence type="ECO:0000313" key="3">
    <source>
        <dbReference type="Ensembl" id="ENSCINP00000001856.3"/>
    </source>
</evidence>
<dbReference type="Gene3D" id="3.80.20.20">
    <property type="entry name" value="Receptor L-domain"/>
    <property type="match status" value="1"/>
</dbReference>
<evidence type="ECO:0000256" key="1">
    <source>
        <dbReference type="SAM" id="SignalP"/>
    </source>
</evidence>
<dbReference type="Pfam" id="PF01030">
    <property type="entry name" value="Recep_L_domain"/>
    <property type="match status" value="1"/>
</dbReference>
<reference evidence="3" key="3">
    <citation type="submission" date="2025-09" db="UniProtKB">
        <authorList>
            <consortium name="Ensembl"/>
        </authorList>
    </citation>
    <scope>IDENTIFICATION</scope>
</reference>
<feature type="signal peptide" evidence="1">
    <location>
        <begin position="1"/>
        <end position="23"/>
    </location>
</feature>
<dbReference type="Ensembl" id="ENSCINT00000001856.3">
    <property type="protein sequence ID" value="ENSCINP00000001856.3"/>
    <property type="gene ID" value="ENSCING00000001002.3"/>
</dbReference>
<dbReference type="InParanoid" id="F6YL52"/>
<protein>
    <submittedName>
        <fullName evidence="3">Receptor tyrosine-protein kinase erbB-2-like</fullName>
    </submittedName>
</protein>
<feature type="chain" id="PRO_5003351455" evidence="1">
    <location>
        <begin position="24"/>
        <end position="200"/>
    </location>
</feature>
<dbReference type="OMA" id="FRHYAFR"/>
<reference evidence="4" key="1">
    <citation type="journal article" date="2002" name="Science">
        <title>The draft genome of Ciona intestinalis: insights into chordate and vertebrate origins.</title>
        <authorList>
            <person name="Dehal P."/>
            <person name="Satou Y."/>
            <person name="Campbell R.K."/>
            <person name="Chapman J."/>
            <person name="Degnan B."/>
            <person name="De Tomaso A."/>
            <person name="Davidson B."/>
            <person name="Di Gregorio A."/>
            <person name="Gelpke M."/>
            <person name="Goodstein D.M."/>
            <person name="Harafuji N."/>
            <person name="Hastings K.E."/>
            <person name="Ho I."/>
            <person name="Hotta K."/>
            <person name="Huang W."/>
            <person name="Kawashima T."/>
            <person name="Lemaire P."/>
            <person name="Martinez D."/>
            <person name="Meinertzhagen I.A."/>
            <person name="Necula S."/>
            <person name="Nonaka M."/>
            <person name="Putnam N."/>
            <person name="Rash S."/>
            <person name="Saiga H."/>
            <person name="Satake M."/>
            <person name="Terry A."/>
            <person name="Yamada L."/>
            <person name="Wang H.G."/>
            <person name="Awazu S."/>
            <person name="Azumi K."/>
            <person name="Boore J."/>
            <person name="Branno M."/>
            <person name="Chin-Bow S."/>
            <person name="DeSantis R."/>
            <person name="Doyle S."/>
            <person name="Francino P."/>
            <person name="Keys D.N."/>
            <person name="Haga S."/>
            <person name="Hayashi H."/>
            <person name="Hino K."/>
            <person name="Imai K.S."/>
            <person name="Inaba K."/>
            <person name="Kano S."/>
            <person name="Kobayashi K."/>
            <person name="Kobayashi M."/>
            <person name="Lee B.I."/>
            <person name="Makabe K.W."/>
            <person name="Manohar C."/>
            <person name="Matassi G."/>
            <person name="Medina M."/>
            <person name="Mochizuki Y."/>
            <person name="Mount S."/>
            <person name="Morishita T."/>
            <person name="Miura S."/>
            <person name="Nakayama A."/>
            <person name="Nishizaka S."/>
            <person name="Nomoto H."/>
            <person name="Ohta F."/>
            <person name="Oishi K."/>
            <person name="Rigoutsos I."/>
            <person name="Sano M."/>
            <person name="Sasaki A."/>
            <person name="Sasakura Y."/>
            <person name="Shoguchi E."/>
            <person name="Shin-i T."/>
            <person name="Spagnuolo A."/>
            <person name="Stainier D."/>
            <person name="Suzuki M.M."/>
            <person name="Tassy O."/>
            <person name="Takatori N."/>
            <person name="Tokuoka M."/>
            <person name="Yagi K."/>
            <person name="Yoshizaki F."/>
            <person name="Wada S."/>
            <person name="Zhang C."/>
            <person name="Hyatt P.D."/>
            <person name="Larimer F."/>
            <person name="Detter C."/>
            <person name="Doggett N."/>
            <person name="Glavina T."/>
            <person name="Hawkins T."/>
            <person name="Richardson P."/>
            <person name="Lucas S."/>
            <person name="Kohara Y."/>
            <person name="Levine M."/>
            <person name="Satoh N."/>
            <person name="Rokhsar D.S."/>
        </authorList>
    </citation>
    <scope>NUCLEOTIDE SEQUENCE [LARGE SCALE GENOMIC DNA]</scope>
</reference>
<sequence length="200" mass="22467">MTMNFLSTVFFVVVVLWQSTSEARRRCYGVGKLGGPLARVRSINSTNIGYFEGCEVVKGTMIFRHYAFRSDPRTNTPAMNASQLQALNSIKVITGFLFINAWAEDVTNFSAFKNLKKIKGKYLYNRVGAVVIQGFTNYNRNNTLIQIESLGFGSLKSIDNGNVYISQMVNLCYDQTVNWLSVVKNPIQYSGIRNGVLSWA</sequence>
<gene>
    <name evidence="3" type="primary">LOC100179961</name>
</gene>
<keyword evidence="1" id="KW-0732">Signal</keyword>
<organism evidence="3 4">
    <name type="scientific">Ciona intestinalis</name>
    <name type="common">Transparent sea squirt</name>
    <name type="synonym">Ascidia intestinalis</name>
    <dbReference type="NCBI Taxonomy" id="7719"/>
    <lineage>
        <taxon>Eukaryota</taxon>
        <taxon>Metazoa</taxon>
        <taxon>Chordata</taxon>
        <taxon>Tunicata</taxon>
        <taxon>Ascidiacea</taxon>
        <taxon>Phlebobranchia</taxon>
        <taxon>Cionidae</taxon>
        <taxon>Ciona</taxon>
    </lineage>
</organism>
<evidence type="ECO:0000313" key="4">
    <source>
        <dbReference type="Proteomes" id="UP000008144"/>
    </source>
</evidence>
<dbReference type="InterPro" id="IPR000494">
    <property type="entry name" value="Rcpt_L-dom"/>
</dbReference>
<dbReference type="AlphaFoldDB" id="F6YL52"/>
<dbReference type="Proteomes" id="UP000008144">
    <property type="component" value="Unassembled WGS sequence"/>
</dbReference>
<keyword evidence="4" id="KW-1185">Reference proteome</keyword>
<accession>F6YL52</accession>